<dbReference type="InterPro" id="IPR052552">
    <property type="entry name" value="YeaO-like"/>
</dbReference>
<name>A0A7I7UDT8_MYCPV</name>
<keyword evidence="2" id="KW-1185">Reference proteome</keyword>
<dbReference type="PANTHER" id="PTHR36849">
    <property type="entry name" value="CYTOPLASMIC PROTEIN-RELATED"/>
    <property type="match status" value="1"/>
</dbReference>
<evidence type="ECO:0000313" key="1">
    <source>
        <dbReference type="EMBL" id="BBY79472.1"/>
    </source>
</evidence>
<organism evidence="1 2">
    <name type="scientific">Mycolicibacterium pulveris</name>
    <name type="common">Mycobacterium pulveris</name>
    <dbReference type="NCBI Taxonomy" id="36813"/>
    <lineage>
        <taxon>Bacteria</taxon>
        <taxon>Bacillati</taxon>
        <taxon>Actinomycetota</taxon>
        <taxon>Actinomycetes</taxon>
        <taxon>Mycobacteriales</taxon>
        <taxon>Mycobacteriaceae</taxon>
        <taxon>Mycolicibacterium</taxon>
    </lineage>
</organism>
<dbReference type="EMBL" id="AP022599">
    <property type="protein sequence ID" value="BBY79472.1"/>
    <property type="molecule type" value="Genomic_DNA"/>
</dbReference>
<reference evidence="1 2" key="1">
    <citation type="journal article" date="2019" name="Emerg. Microbes Infect.">
        <title>Comprehensive subspecies identification of 175 nontuberculous mycobacteria species based on 7547 genomic profiles.</title>
        <authorList>
            <person name="Matsumoto Y."/>
            <person name="Kinjo T."/>
            <person name="Motooka D."/>
            <person name="Nabeya D."/>
            <person name="Jung N."/>
            <person name="Uechi K."/>
            <person name="Horii T."/>
            <person name="Iida T."/>
            <person name="Fujita J."/>
            <person name="Nakamura S."/>
        </authorList>
    </citation>
    <scope>NUCLEOTIDE SEQUENCE [LARGE SCALE GENOMIC DNA]</scope>
    <source>
        <strain evidence="1 2">JCM 6370</strain>
    </source>
</reference>
<dbReference type="Proteomes" id="UP000467252">
    <property type="component" value="Chromosome"/>
</dbReference>
<evidence type="ECO:0008006" key="3">
    <source>
        <dbReference type="Google" id="ProtNLM"/>
    </source>
</evidence>
<accession>A0A7I7UDT8</accession>
<evidence type="ECO:0000313" key="2">
    <source>
        <dbReference type="Proteomes" id="UP000467252"/>
    </source>
</evidence>
<dbReference type="AlphaFoldDB" id="A0A7I7UDT8"/>
<gene>
    <name evidence="1" type="ORF">MPUL_06300</name>
</gene>
<protein>
    <recommendedName>
        <fullName evidence="3">MarR family transcriptional regulator</fullName>
    </recommendedName>
</protein>
<proteinExistence type="predicted"/>
<sequence length="125" mass="13933">MGGRPNVALARVYDEPAPDEGERVLVDRLWPRGMRKDDPRVGRWLPAVAPSTELRRWYSHKSERFDEFAARYAKELESGDGAEALAELRALTGKGAVVLVTASRDLEISQAAVLCQLLSRKGRQT</sequence>
<dbReference type="PANTHER" id="PTHR36849:SF1">
    <property type="entry name" value="CYTOPLASMIC PROTEIN"/>
    <property type="match status" value="1"/>
</dbReference>
<dbReference type="RefSeq" id="WP_163896996.1">
    <property type="nucleotide sequence ID" value="NZ_AP022599.1"/>
</dbReference>
<dbReference type="Pfam" id="PF22752">
    <property type="entry name" value="DUF488-N3i"/>
    <property type="match status" value="1"/>
</dbReference>